<comment type="caution">
    <text evidence="1">The sequence shown here is derived from an EMBL/GenBank/DDBJ whole genome shotgun (WGS) entry which is preliminary data.</text>
</comment>
<dbReference type="PANTHER" id="PTHR21310:SF13">
    <property type="entry name" value="AMINOGLYCOSIDE PHOSPHOTRANSFERASE DOMAIN-CONTAINING PROTEIN"/>
    <property type="match status" value="1"/>
</dbReference>
<name>A0AAN6ZS16_9PEZI</name>
<gene>
    <name evidence="1" type="ORF">C8A04DRAFT_23729</name>
</gene>
<accession>A0AAN6ZS16</accession>
<dbReference type="SUPFAM" id="SSF56112">
    <property type="entry name" value="Protein kinase-like (PK-like)"/>
    <property type="match status" value="1"/>
</dbReference>
<dbReference type="InterPro" id="IPR011009">
    <property type="entry name" value="Kinase-like_dom_sf"/>
</dbReference>
<evidence type="ECO:0000313" key="2">
    <source>
        <dbReference type="Proteomes" id="UP001302676"/>
    </source>
</evidence>
<dbReference type="GeneID" id="87815387"/>
<sequence length="423" mass="48168">MGWRDEWPLMPDGAPYDGKKLFQLARAGKSPFHREWDVRLLIREIEEKLNTTVTDIPTIDNGSNSYSFFLQTSDRFDLVARLARGDVNMPDFDGFPVDVQAAKVLFEGAVYNLLRSEPDIRASRLLYFRAPVEQADLKPSTVPLDLRGRRLFVFEKSEGVKNVWKELTPSHKLLLLNQLATSRAALFRYNPPRDFTDKFLHGRLFEFRPNSLSMPVAPTHEFWSHVLEAKIKATIRNEGDMIGWEGDDGIVGPRALAAKESLLRAIPYLLPPDTPEASMYRLVLEHGDFGIHNTTITTQENGEPLLTSLFDWETACIWPVPLSDPLVAVSPVDLIVDEDARPSATRLPKDTTPADLETYAAWASHYITKLYHEAPGYEAAIRAGKDFRYLWYALRDWRGDDPEEFFGALGEWAERRTREIGGF</sequence>
<evidence type="ECO:0008006" key="3">
    <source>
        <dbReference type="Google" id="ProtNLM"/>
    </source>
</evidence>
<proteinExistence type="predicted"/>
<dbReference type="EMBL" id="MU853554">
    <property type="protein sequence ID" value="KAK4147939.1"/>
    <property type="molecule type" value="Genomic_DNA"/>
</dbReference>
<dbReference type="PANTHER" id="PTHR21310">
    <property type="entry name" value="AMINOGLYCOSIDE PHOSPHOTRANSFERASE-RELATED-RELATED"/>
    <property type="match status" value="1"/>
</dbReference>
<dbReference type="RefSeq" id="XP_062641310.1">
    <property type="nucleotide sequence ID" value="XM_062778774.1"/>
</dbReference>
<reference evidence="1" key="1">
    <citation type="journal article" date="2023" name="Mol. Phylogenet. Evol.">
        <title>Genome-scale phylogeny and comparative genomics of the fungal order Sordariales.</title>
        <authorList>
            <person name="Hensen N."/>
            <person name="Bonometti L."/>
            <person name="Westerberg I."/>
            <person name="Brannstrom I.O."/>
            <person name="Guillou S."/>
            <person name="Cros-Aarteil S."/>
            <person name="Calhoun S."/>
            <person name="Haridas S."/>
            <person name="Kuo A."/>
            <person name="Mondo S."/>
            <person name="Pangilinan J."/>
            <person name="Riley R."/>
            <person name="LaButti K."/>
            <person name="Andreopoulos B."/>
            <person name="Lipzen A."/>
            <person name="Chen C."/>
            <person name="Yan M."/>
            <person name="Daum C."/>
            <person name="Ng V."/>
            <person name="Clum A."/>
            <person name="Steindorff A."/>
            <person name="Ohm R.A."/>
            <person name="Martin F."/>
            <person name="Silar P."/>
            <person name="Natvig D.O."/>
            <person name="Lalanne C."/>
            <person name="Gautier V."/>
            <person name="Ament-Velasquez S.L."/>
            <person name="Kruys A."/>
            <person name="Hutchinson M.I."/>
            <person name="Powell A.J."/>
            <person name="Barry K."/>
            <person name="Miller A.N."/>
            <person name="Grigoriev I.V."/>
            <person name="Debuchy R."/>
            <person name="Gladieux P."/>
            <person name="Hiltunen Thoren M."/>
            <person name="Johannesson H."/>
        </authorList>
    </citation>
    <scope>NUCLEOTIDE SEQUENCE</scope>
    <source>
        <strain evidence="1">CBS 141.50</strain>
    </source>
</reference>
<evidence type="ECO:0000313" key="1">
    <source>
        <dbReference type="EMBL" id="KAK4147939.1"/>
    </source>
</evidence>
<dbReference type="InterPro" id="IPR051678">
    <property type="entry name" value="AGP_Transferase"/>
</dbReference>
<dbReference type="Proteomes" id="UP001302676">
    <property type="component" value="Unassembled WGS sequence"/>
</dbReference>
<keyword evidence="2" id="KW-1185">Reference proteome</keyword>
<organism evidence="1 2">
    <name type="scientific">Dichotomopilus funicola</name>
    <dbReference type="NCBI Taxonomy" id="1934379"/>
    <lineage>
        <taxon>Eukaryota</taxon>
        <taxon>Fungi</taxon>
        <taxon>Dikarya</taxon>
        <taxon>Ascomycota</taxon>
        <taxon>Pezizomycotina</taxon>
        <taxon>Sordariomycetes</taxon>
        <taxon>Sordariomycetidae</taxon>
        <taxon>Sordariales</taxon>
        <taxon>Chaetomiaceae</taxon>
        <taxon>Dichotomopilus</taxon>
    </lineage>
</organism>
<reference evidence="1" key="2">
    <citation type="submission" date="2023-05" db="EMBL/GenBank/DDBJ databases">
        <authorList>
            <consortium name="Lawrence Berkeley National Laboratory"/>
            <person name="Steindorff A."/>
            <person name="Hensen N."/>
            <person name="Bonometti L."/>
            <person name="Westerberg I."/>
            <person name="Brannstrom I.O."/>
            <person name="Guillou S."/>
            <person name="Cros-Aarteil S."/>
            <person name="Calhoun S."/>
            <person name="Haridas S."/>
            <person name="Kuo A."/>
            <person name="Mondo S."/>
            <person name="Pangilinan J."/>
            <person name="Riley R."/>
            <person name="Labutti K."/>
            <person name="Andreopoulos B."/>
            <person name="Lipzen A."/>
            <person name="Chen C."/>
            <person name="Yanf M."/>
            <person name="Daum C."/>
            <person name="Ng V."/>
            <person name="Clum A."/>
            <person name="Ohm R."/>
            <person name="Martin F."/>
            <person name="Silar P."/>
            <person name="Natvig D."/>
            <person name="Lalanne C."/>
            <person name="Gautier V."/>
            <person name="Ament-Velasquez S.L."/>
            <person name="Kruys A."/>
            <person name="Hutchinson M.I."/>
            <person name="Powell A.J."/>
            <person name="Barry K."/>
            <person name="Miller A.N."/>
            <person name="Grigoriev I.V."/>
            <person name="Debuchy R."/>
            <person name="Gladieux P."/>
            <person name="Thoren M.H."/>
            <person name="Johannesson H."/>
        </authorList>
    </citation>
    <scope>NUCLEOTIDE SEQUENCE</scope>
    <source>
        <strain evidence="1">CBS 141.50</strain>
    </source>
</reference>
<dbReference type="AlphaFoldDB" id="A0AAN6ZS16"/>
<protein>
    <recommendedName>
        <fullName evidence="3">Aminoglycoside phosphotransferase domain-containing protein</fullName>
    </recommendedName>
</protein>